<evidence type="ECO:0000313" key="1">
    <source>
        <dbReference type="EMBL" id="MZL35665.1"/>
    </source>
</evidence>
<reference evidence="1 2" key="1">
    <citation type="journal article" date="2019" name="Nat. Med.">
        <title>A library of human gut bacterial isolates paired with longitudinal multiomics data enables mechanistic microbiome research.</title>
        <authorList>
            <person name="Poyet M."/>
            <person name="Groussin M."/>
            <person name="Gibbons S.M."/>
            <person name="Avila-Pacheco J."/>
            <person name="Jiang X."/>
            <person name="Kearney S.M."/>
            <person name="Perrotta A.R."/>
            <person name="Berdy B."/>
            <person name="Zhao S."/>
            <person name="Lieberman T.D."/>
            <person name="Swanson P.K."/>
            <person name="Smith M."/>
            <person name="Roesemann S."/>
            <person name="Alexander J.E."/>
            <person name="Rich S.A."/>
            <person name="Livny J."/>
            <person name="Vlamakis H."/>
            <person name="Clish C."/>
            <person name="Bullock K."/>
            <person name="Deik A."/>
            <person name="Scott J."/>
            <person name="Pierce K.A."/>
            <person name="Xavier R.J."/>
            <person name="Alm E.J."/>
        </authorList>
    </citation>
    <scope>NUCLEOTIDE SEQUENCE [LARGE SCALE GENOMIC DNA]</scope>
    <source>
        <strain evidence="1 2">BIOML-A1</strain>
    </source>
</reference>
<gene>
    <name evidence="1" type="ORF">GT728_21520</name>
</gene>
<organism evidence="1 2">
    <name type="scientific">Blautia wexlerae</name>
    <dbReference type="NCBI Taxonomy" id="418240"/>
    <lineage>
        <taxon>Bacteria</taxon>
        <taxon>Bacillati</taxon>
        <taxon>Bacillota</taxon>
        <taxon>Clostridia</taxon>
        <taxon>Lachnospirales</taxon>
        <taxon>Lachnospiraceae</taxon>
        <taxon>Blautia</taxon>
    </lineage>
</organism>
<proteinExistence type="predicted"/>
<accession>A0A6L8T8N8</accession>
<name>A0A6L8T8N8_9FIRM</name>
<dbReference type="RefSeq" id="WP_161234522.1">
    <property type="nucleotide sequence ID" value="NZ_JANGDT010000077.1"/>
</dbReference>
<dbReference type="Proteomes" id="UP000477285">
    <property type="component" value="Unassembled WGS sequence"/>
</dbReference>
<evidence type="ECO:0000313" key="2">
    <source>
        <dbReference type="Proteomes" id="UP000477285"/>
    </source>
</evidence>
<protein>
    <submittedName>
        <fullName evidence="1">Uncharacterized protein</fullName>
    </submittedName>
</protein>
<dbReference type="AlphaFoldDB" id="A0A6L8T8N8"/>
<comment type="caution">
    <text evidence="1">The sequence shown here is derived from an EMBL/GenBank/DDBJ whole genome shotgun (WGS) entry which is preliminary data.</text>
</comment>
<dbReference type="EMBL" id="WWVQ01000135">
    <property type="protein sequence ID" value="MZL35665.1"/>
    <property type="molecule type" value="Genomic_DNA"/>
</dbReference>
<sequence length="74" mass="8815">MKVSQLTERLNEMGVAREVYSINSVEYPNEAYSIFWNGSEWQVYYSERGKKRGIKKFLDESKACEHFLKQISRM</sequence>